<comment type="caution">
    <text evidence="3">The sequence shown here is derived from an EMBL/GenBank/DDBJ whole genome shotgun (WGS) entry which is preliminary data.</text>
</comment>
<gene>
    <name evidence="3" type="ORF">EP47_05470</name>
</gene>
<evidence type="ECO:0000256" key="1">
    <source>
        <dbReference type="SAM" id="MobiDB-lite"/>
    </source>
</evidence>
<dbReference type="EMBL" id="JNCF01000014">
    <property type="protein sequence ID" value="KGP63569.1"/>
    <property type="molecule type" value="Genomic_DNA"/>
</dbReference>
<feature type="compositionally biased region" description="Polar residues" evidence="1">
    <location>
        <begin position="134"/>
        <end position="144"/>
    </location>
</feature>
<name>A0A0A2SVV4_9GAMM</name>
<accession>A0A0A2SVV4</accession>
<dbReference type="STRING" id="1498499.EP47_05470"/>
<keyword evidence="4" id="KW-1185">Reference proteome</keyword>
<organism evidence="3 4">
    <name type="scientific">Legionella norrlandica</name>
    <dbReference type="NCBI Taxonomy" id="1498499"/>
    <lineage>
        <taxon>Bacteria</taxon>
        <taxon>Pseudomonadati</taxon>
        <taxon>Pseudomonadota</taxon>
        <taxon>Gammaproteobacteria</taxon>
        <taxon>Legionellales</taxon>
        <taxon>Legionellaceae</taxon>
        <taxon>Legionella</taxon>
    </lineage>
</organism>
<dbReference type="Proteomes" id="UP000054422">
    <property type="component" value="Unassembled WGS sequence"/>
</dbReference>
<evidence type="ECO:0000313" key="4">
    <source>
        <dbReference type="Proteomes" id="UP000054422"/>
    </source>
</evidence>
<evidence type="ECO:0000256" key="2">
    <source>
        <dbReference type="SAM" id="Phobius"/>
    </source>
</evidence>
<feature type="transmembrane region" description="Helical" evidence="2">
    <location>
        <begin position="155"/>
        <end position="177"/>
    </location>
</feature>
<dbReference type="RefSeq" id="WP_035888563.1">
    <property type="nucleotide sequence ID" value="NZ_JNCF01000014.1"/>
</dbReference>
<feature type="transmembrane region" description="Helical" evidence="2">
    <location>
        <begin position="20"/>
        <end position="45"/>
    </location>
</feature>
<dbReference type="AlphaFoldDB" id="A0A0A2SVV4"/>
<feature type="compositionally biased region" description="Basic and acidic residues" evidence="1">
    <location>
        <begin position="124"/>
        <end position="133"/>
    </location>
</feature>
<feature type="region of interest" description="Disordered" evidence="1">
    <location>
        <begin position="277"/>
        <end position="314"/>
    </location>
</feature>
<keyword evidence="2" id="KW-1133">Transmembrane helix</keyword>
<protein>
    <submittedName>
        <fullName evidence="3">Uncharacterized protein</fullName>
    </submittedName>
</protein>
<feature type="compositionally biased region" description="Basic and acidic residues" evidence="1">
    <location>
        <begin position="300"/>
        <end position="310"/>
    </location>
</feature>
<keyword evidence="2" id="KW-0472">Membrane</keyword>
<feature type="region of interest" description="Disordered" evidence="1">
    <location>
        <begin position="124"/>
        <end position="144"/>
    </location>
</feature>
<evidence type="ECO:0000313" key="3">
    <source>
        <dbReference type="EMBL" id="KGP63569.1"/>
    </source>
</evidence>
<feature type="transmembrane region" description="Helical" evidence="2">
    <location>
        <begin position="189"/>
        <end position="213"/>
    </location>
</feature>
<feature type="transmembrane region" description="Helical" evidence="2">
    <location>
        <begin position="51"/>
        <end position="69"/>
    </location>
</feature>
<sequence length="324" mass="34581">MDVSNKKIGNSSHSLRSHIITALLSMGAAGTIVWLASGMTLVTVLANSFNLGFYIGFMLLMSAASAVLTSPIILPGLLLAASGLLLGAAVVTLAFKLKNAFNTAPSQLNNGLNEEFNLEDKPDLQKNHEDLNDHSNNLRNSNASSKGKKVDLIRFWGSLSLTSLVSSGATALLGWFATDLVISLSIIPAFLLGMTLAIVLVPLSIALSGVFALPAFTALMFALGGFVTGAAVTTFATYFLSDEPIVAHGDVSVLNVSMDNPEKEDSHQKMLISLKNDKSNNKDFKNPGLSGQRSVVPKVTQERNEIKTEDTDPTEQYSFCGLRF</sequence>
<keyword evidence="2" id="KW-0812">Transmembrane</keyword>
<feature type="transmembrane region" description="Helical" evidence="2">
    <location>
        <begin position="219"/>
        <end position="240"/>
    </location>
</feature>
<dbReference type="OrthoDB" id="5654220at2"/>
<reference evidence="3 4" key="1">
    <citation type="submission" date="2014-05" db="EMBL/GenBank/DDBJ databases">
        <authorList>
            <person name="Rizzardi K."/>
            <person name="Winiecka-Krusnell J."/>
            <person name="Ramliden M."/>
            <person name="Alm E."/>
            <person name="Andersson S."/>
            <person name="Byfors S."/>
        </authorList>
    </citation>
    <scope>NUCLEOTIDE SEQUENCE [LARGE SCALE GENOMIC DNA]</scope>
    <source>
        <strain evidence="3 4">LEGN</strain>
    </source>
</reference>
<feature type="transmembrane region" description="Helical" evidence="2">
    <location>
        <begin position="76"/>
        <end position="95"/>
    </location>
</feature>
<proteinExistence type="predicted"/>